<accession>A0A8S1DTI2</accession>
<dbReference type="GO" id="GO:0005886">
    <property type="term" value="C:plasma membrane"/>
    <property type="evidence" value="ECO:0007669"/>
    <property type="project" value="TreeGrafter"/>
</dbReference>
<proteinExistence type="inferred from homology"/>
<name>A0A8S1DTI2_9INSE</name>
<dbReference type="SUPFAM" id="SSF55486">
    <property type="entry name" value="Metalloproteases ('zincins'), catalytic domain"/>
    <property type="match status" value="1"/>
</dbReference>
<dbReference type="PANTHER" id="PTHR11733">
    <property type="entry name" value="ZINC METALLOPROTEASE FAMILY M13 NEPRILYSIN-RELATED"/>
    <property type="match status" value="1"/>
</dbReference>
<comment type="similarity">
    <text evidence="1">Belongs to the peptidase M13 family.</text>
</comment>
<dbReference type="AlphaFoldDB" id="A0A8S1DTI2"/>
<sequence>MEDFTEEQPLFFLSYANMRCRNESSSYENLLKTHSTDRFRVQGSLSNMEEFAKTWNCSDNSQMNPKKKYVLW</sequence>
<dbReference type="InterPro" id="IPR024079">
    <property type="entry name" value="MetalloPept_cat_dom_sf"/>
</dbReference>
<dbReference type="Pfam" id="PF01431">
    <property type="entry name" value="Peptidase_M13"/>
    <property type="match status" value="1"/>
</dbReference>
<dbReference type="OrthoDB" id="6475849at2759"/>
<dbReference type="InterPro" id="IPR000718">
    <property type="entry name" value="Peptidase_M13"/>
</dbReference>
<dbReference type="PROSITE" id="PS51885">
    <property type="entry name" value="NEPRILYSIN"/>
    <property type="match status" value="1"/>
</dbReference>
<dbReference type="GO" id="GO:0004222">
    <property type="term" value="F:metalloendopeptidase activity"/>
    <property type="evidence" value="ECO:0007669"/>
    <property type="project" value="InterPro"/>
</dbReference>
<dbReference type="GO" id="GO:0016485">
    <property type="term" value="P:protein processing"/>
    <property type="evidence" value="ECO:0007669"/>
    <property type="project" value="TreeGrafter"/>
</dbReference>
<dbReference type="PANTHER" id="PTHR11733:SF167">
    <property type="entry name" value="FI17812P1-RELATED"/>
    <property type="match status" value="1"/>
</dbReference>
<dbReference type="EMBL" id="CADEPI010000345">
    <property type="protein sequence ID" value="CAB3384321.1"/>
    <property type="molecule type" value="Genomic_DNA"/>
</dbReference>
<feature type="domain" description="Peptidase M13 C-terminal" evidence="2">
    <location>
        <begin position="3"/>
        <end position="68"/>
    </location>
</feature>
<evidence type="ECO:0000313" key="4">
    <source>
        <dbReference type="Proteomes" id="UP000494165"/>
    </source>
</evidence>
<comment type="caution">
    <text evidence="3">The sequence shown here is derived from an EMBL/GenBank/DDBJ whole genome shotgun (WGS) entry which is preliminary data.</text>
</comment>
<protein>
    <recommendedName>
        <fullName evidence="2">Peptidase M13 C-terminal domain-containing protein</fullName>
    </recommendedName>
</protein>
<dbReference type="Gene3D" id="3.40.390.10">
    <property type="entry name" value="Collagenase (Catalytic Domain)"/>
    <property type="match status" value="1"/>
</dbReference>
<reference evidence="3 4" key="1">
    <citation type="submission" date="2020-04" db="EMBL/GenBank/DDBJ databases">
        <authorList>
            <person name="Alioto T."/>
            <person name="Alioto T."/>
            <person name="Gomez Garrido J."/>
        </authorList>
    </citation>
    <scope>NUCLEOTIDE SEQUENCE [LARGE SCALE GENOMIC DNA]</scope>
</reference>
<keyword evidence="4" id="KW-1185">Reference proteome</keyword>
<gene>
    <name evidence="3" type="ORF">CLODIP_2_CD09578</name>
</gene>
<organism evidence="3 4">
    <name type="scientific">Cloeon dipterum</name>
    <dbReference type="NCBI Taxonomy" id="197152"/>
    <lineage>
        <taxon>Eukaryota</taxon>
        <taxon>Metazoa</taxon>
        <taxon>Ecdysozoa</taxon>
        <taxon>Arthropoda</taxon>
        <taxon>Hexapoda</taxon>
        <taxon>Insecta</taxon>
        <taxon>Pterygota</taxon>
        <taxon>Palaeoptera</taxon>
        <taxon>Ephemeroptera</taxon>
        <taxon>Pisciforma</taxon>
        <taxon>Baetidae</taxon>
        <taxon>Cloeon</taxon>
    </lineage>
</organism>
<dbReference type="InterPro" id="IPR018497">
    <property type="entry name" value="Peptidase_M13_C"/>
</dbReference>
<dbReference type="Proteomes" id="UP000494165">
    <property type="component" value="Unassembled WGS sequence"/>
</dbReference>
<evidence type="ECO:0000313" key="3">
    <source>
        <dbReference type="EMBL" id="CAB3384321.1"/>
    </source>
</evidence>
<evidence type="ECO:0000259" key="2">
    <source>
        <dbReference type="Pfam" id="PF01431"/>
    </source>
</evidence>
<evidence type="ECO:0000256" key="1">
    <source>
        <dbReference type="ARBA" id="ARBA00007357"/>
    </source>
</evidence>